<accession>A0AAD8FZD4</accession>
<comment type="caution">
    <text evidence="3">The sequence shown here is derived from an EMBL/GenBank/DDBJ whole genome shotgun (WGS) entry which is preliminary data.</text>
</comment>
<dbReference type="PANTHER" id="PTHR15446">
    <property type="entry name" value="UROPLAKIN III"/>
    <property type="match status" value="1"/>
</dbReference>
<dbReference type="Pfam" id="PF07353">
    <property type="entry name" value="Uroplakin_II"/>
    <property type="match status" value="1"/>
</dbReference>
<dbReference type="Proteomes" id="UP001230051">
    <property type="component" value="Unassembled WGS sequence"/>
</dbReference>
<dbReference type="AlphaFoldDB" id="A0AAD8FZD4"/>
<protein>
    <submittedName>
        <fullName evidence="3">Uroplakin-3b</fullName>
    </submittedName>
</protein>
<keyword evidence="1" id="KW-1133">Transmembrane helix</keyword>
<dbReference type="EMBL" id="JAGXEW010000026">
    <property type="protein sequence ID" value="KAK1157412.1"/>
    <property type="molecule type" value="Genomic_DNA"/>
</dbReference>
<keyword evidence="2" id="KW-0732">Signal</keyword>
<dbReference type="GO" id="GO:0016020">
    <property type="term" value="C:membrane"/>
    <property type="evidence" value="ECO:0007669"/>
    <property type="project" value="TreeGrafter"/>
</dbReference>
<dbReference type="InterPro" id="IPR009952">
    <property type="entry name" value="Uroplakin-2"/>
</dbReference>
<name>A0AAD8FZD4_ACIOX</name>
<keyword evidence="4" id="KW-1185">Reference proteome</keyword>
<proteinExistence type="predicted"/>
<dbReference type="InterPro" id="IPR024831">
    <property type="entry name" value="Uroplakin-3"/>
</dbReference>
<organism evidence="3 4">
    <name type="scientific">Acipenser oxyrinchus oxyrinchus</name>
    <dbReference type="NCBI Taxonomy" id="40147"/>
    <lineage>
        <taxon>Eukaryota</taxon>
        <taxon>Metazoa</taxon>
        <taxon>Chordata</taxon>
        <taxon>Craniata</taxon>
        <taxon>Vertebrata</taxon>
        <taxon>Euteleostomi</taxon>
        <taxon>Actinopterygii</taxon>
        <taxon>Chondrostei</taxon>
        <taxon>Acipenseriformes</taxon>
        <taxon>Acipenseridae</taxon>
        <taxon>Acipenser</taxon>
    </lineage>
</organism>
<feature type="transmembrane region" description="Helical" evidence="1">
    <location>
        <begin position="200"/>
        <end position="225"/>
    </location>
</feature>
<evidence type="ECO:0000256" key="1">
    <source>
        <dbReference type="SAM" id="Phobius"/>
    </source>
</evidence>
<keyword evidence="1" id="KW-0812">Transmembrane</keyword>
<sequence>MALLLLALLACISFCTVNGQSPVQVPYVPGITPNNFPGRVTASTFALKLPLCYFSQTLTGCTAAQCEIWLVVAQGLDGQNGFDSAKGAQLNFNVNSYQTASTSKKGFFMTKVGTQQSYPCDEPTAMQVFRVGSDSTCVAVSPTCNGPLPANTDARVKYVLYDPITSKKVEVESQWSQPILLKNVKDLTTIDESFGKRSGAMVVITVVLTCLTALLLIGLITALALTCSGIGRGKQDITAPTPLGSLRVKRYNTHNVHSPTSSTSVPNPNI</sequence>
<feature type="chain" id="PRO_5042053868" evidence="2">
    <location>
        <begin position="20"/>
        <end position="270"/>
    </location>
</feature>
<dbReference type="PANTHER" id="PTHR15446:SF2">
    <property type="entry name" value="UROPLAKIN-3B-LIKE PROTEIN 1-RELATED"/>
    <property type="match status" value="1"/>
</dbReference>
<evidence type="ECO:0000256" key="2">
    <source>
        <dbReference type="SAM" id="SignalP"/>
    </source>
</evidence>
<evidence type="ECO:0000313" key="3">
    <source>
        <dbReference type="EMBL" id="KAK1157412.1"/>
    </source>
</evidence>
<evidence type="ECO:0000313" key="4">
    <source>
        <dbReference type="Proteomes" id="UP001230051"/>
    </source>
</evidence>
<feature type="signal peptide" evidence="2">
    <location>
        <begin position="1"/>
        <end position="19"/>
    </location>
</feature>
<keyword evidence="1" id="KW-0472">Membrane</keyword>
<gene>
    <name evidence="3" type="primary">Upk3b</name>
    <name evidence="3" type="ORF">AOXY_G25071</name>
</gene>
<reference evidence="3" key="1">
    <citation type="submission" date="2022-02" db="EMBL/GenBank/DDBJ databases">
        <title>Atlantic sturgeon de novo genome assembly.</title>
        <authorList>
            <person name="Stock M."/>
            <person name="Klopp C."/>
            <person name="Guiguen Y."/>
            <person name="Cabau C."/>
            <person name="Parinello H."/>
            <person name="Santidrian Yebra-Pimentel E."/>
            <person name="Kuhl H."/>
            <person name="Dirks R.P."/>
            <person name="Guessner J."/>
            <person name="Wuertz S."/>
            <person name="Du K."/>
            <person name="Schartl M."/>
        </authorList>
    </citation>
    <scope>NUCLEOTIDE SEQUENCE</scope>
    <source>
        <strain evidence="3">STURGEONOMICS-FGT-2020</strain>
        <tissue evidence="3">Whole blood</tissue>
    </source>
</reference>